<evidence type="ECO:0000256" key="2">
    <source>
        <dbReference type="PROSITE-ProRule" id="PRU01282"/>
    </source>
</evidence>
<dbReference type="Pfam" id="PF03960">
    <property type="entry name" value="ArsC"/>
    <property type="match status" value="1"/>
</dbReference>
<dbReference type="CDD" id="cd03035">
    <property type="entry name" value="ArsC_Yffb"/>
    <property type="match status" value="1"/>
</dbReference>
<evidence type="ECO:0000313" key="3">
    <source>
        <dbReference type="EMBL" id="GAA5189681.1"/>
    </source>
</evidence>
<dbReference type="InterPro" id="IPR036249">
    <property type="entry name" value="Thioredoxin-like_sf"/>
</dbReference>
<dbReference type="NCBIfam" id="NF008107">
    <property type="entry name" value="PRK10853.1"/>
    <property type="match status" value="1"/>
</dbReference>
<proteinExistence type="inferred from homology"/>
<protein>
    <submittedName>
        <fullName evidence="3">ArsC family reductase</fullName>
    </submittedName>
</protein>
<dbReference type="EMBL" id="BAABLF010000006">
    <property type="protein sequence ID" value="GAA5189681.1"/>
    <property type="molecule type" value="Genomic_DNA"/>
</dbReference>
<evidence type="ECO:0000256" key="1">
    <source>
        <dbReference type="ARBA" id="ARBA00007198"/>
    </source>
</evidence>
<dbReference type="Proteomes" id="UP001501600">
    <property type="component" value="Unassembled WGS sequence"/>
</dbReference>
<keyword evidence="4" id="KW-1185">Reference proteome</keyword>
<sequence>MILYGIKSCDTVKKARKYLEQQQWKHDFHDFRSDGLEADLVASWLAKVGHKVLLNTRSTTWRTLDDSDKADMDNEKAKALILAHPTLIKRPVLAAGNHILVGFKAADYDRWITQYGQ</sequence>
<dbReference type="RefSeq" id="WP_345316194.1">
    <property type="nucleotide sequence ID" value="NZ_BAABLF010000006.1"/>
</dbReference>
<comment type="caution">
    <text evidence="3">The sequence shown here is derived from an EMBL/GenBank/DDBJ whole genome shotgun (WGS) entry which is preliminary data.</text>
</comment>
<dbReference type="PROSITE" id="PS51353">
    <property type="entry name" value="ARSC"/>
    <property type="match status" value="1"/>
</dbReference>
<evidence type="ECO:0000313" key="4">
    <source>
        <dbReference type="Proteomes" id="UP001501600"/>
    </source>
</evidence>
<comment type="similarity">
    <text evidence="1 2">Belongs to the ArsC family.</text>
</comment>
<name>A0ABP9S1B1_9GAMM</name>
<accession>A0ABP9S1B1</accession>
<dbReference type="InterPro" id="IPR006504">
    <property type="entry name" value="Tscrpt_reg_Spx/MgsR"/>
</dbReference>
<organism evidence="3 4">
    <name type="scientific">Ferrimonas gelatinilytica</name>
    <dbReference type="NCBI Taxonomy" id="1255257"/>
    <lineage>
        <taxon>Bacteria</taxon>
        <taxon>Pseudomonadati</taxon>
        <taxon>Pseudomonadota</taxon>
        <taxon>Gammaproteobacteria</taxon>
        <taxon>Alteromonadales</taxon>
        <taxon>Ferrimonadaceae</taxon>
        <taxon>Ferrimonas</taxon>
    </lineage>
</organism>
<reference evidence="4" key="1">
    <citation type="journal article" date="2019" name="Int. J. Syst. Evol. Microbiol.">
        <title>The Global Catalogue of Microorganisms (GCM) 10K type strain sequencing project: providing services to taxonomists for standard genome sequencing and annotation.</title>
        <authorList>
            <consortium name="The Broad Institute Genomics Platform"/>
            <consortium name="The Broad Institute Genome Sequencing Center for Infectious Disease"/>
            <person name="Wu L."/>
            <person name="Ma J."/>
        </authorList>
    </citation>
    <scope>NUCLEOTIDE SEQUENCE [LARGE SCALE GENOMIC DNA]</scope>
    <source>
        <strain evidence="4">JCM 18720</strain>
    </source>
</reference>
<dbReference type="InterPro" id="IPR006660">
    <property type="entry name" value="Arsenate_reductase-like"/>
</dbReference>
<dbReference type="SUPFAM" id="SSF52833">
    <property type="entry name" value="Thioredoxin-like"/>
    <property type="match status" value="1"/>
</dbReference>
<dbReference type="PANTHER" id="PTHR30041">
    <property type="entry name" value="ARSENATE REDUCTASE"/>
    <property type="match status" value="1"/>
</dbReference>
<gene>
    <name evidence="3" type="ORF">GCM10025772_12620</name>
</gene>
<dbReference type="PANTHER" id="PTHR30041:SF8">
    <property type="entry name" value="PROTEIN YFFB"/>
    <property type="match status" value="1"/>
</dbReference>
<dbReference type="NCBIfam" id="TIGR01617">
    <property type="entry name" value="arsC_related"/>
    <property type="match status" value="1"/>
</dbReference>
<dbReference type="Gene3D" id="3.40.30.10">
    <property type="entry name" value="Glutaredoxin"/>
    <property type="match status" value="1"/>
</dbReference>